<comment type="caution">
    <text evidence="2">The sequence shown here is derived from an EMBL/GenBank/DDBJ whole genome shotgun (WGS) entry which is preliminary data.</text>
</comment>
<dbReference type="InterPro" id="IPR046856">
    <property type="entry name" value="Gemin6_C"/>
</dbReference>
<proteinExistence type="predicted"/>
<sequence length="128" mass="14488">MFQFLCCSIILMTQEDGKVGLSFFPGPNIESMEIRTSSCIPDLEHLFSSTGGVACSREEAECRAKRLMDWLVQNRIPIRRDGDVLRLESVLEIHSPYSVNQCYSTNETVLSRIQMLISNMPNSPDIDI</sequence>
<feature type="domain" description="AD" evidence="1">
    <location>
        <begin position="25"/>
        <end position="125"/>
    </location>
</feature>
<dbReference type="InterPro" id="IPR009422">
    <property type="entry name" value="Gemin6"/>
</dbReference>
<evidence type="ECO:0000259" key="1">
    <source>
        <dbReference type="PROSITE" id="PS52001"/>
    </source>
</evidence>
<dbReference type="InterPro" id="IPR047574">
    <property type="entry name" value="AD"/>
</dbReference>
<evidence type="ECO:0000313" key="2">
    <source>
        <dbReference type="EMBL" id="KAJ8895796.1"/>
    </source>
</evidence>
<protein>
    <recommendedName>
        <fullName evidence="1">AD domain-containing protein</fullName>
    </recommendedName>
</protein>
<organism evidence="2 3">
    <name type="scientific">Dryococelus australis</name>
    <dbReference type="NCBI Taxonomy" id="614101"/>
    <lineage>
        <taxon>Eukaryota</taxon>
        <taxon>Metazoa</taxon>
        <taxon>Ecdysozoa</taxon>
        <taxon>Arthropoda</taxon>
        <taxon>Hexapoda</taxon>
        <taxon>Insecta</taxon>
        <taxon>Pterygota</taxon>
        <taxon>Neoptera</taxon>
        <taxon>Polyneoptera</taxon>
        <taxon>Phasmatodea</taxon>
        <taxon>Verophasmatodea</taxon>
        <taxon>Anareolatae</taxon>
        <taxon>Phasmatidae</taxon>
        <taxon>Eurycanthinae</taxon>
        <taxon>Dryococelus</taxon>
    </lineage>
</organism>
<dbReference type="PROSITE" id="PS52001">
    <property type="entry name" value="AD"/>
    <property type="match status" value="1"/>
</dbReference>
<evidence type="ECO:0000313" key="3">
    <source>
        <dbReference type="Proteomes" id="UP001159363"/>
    </source>
</evidence>
<gene>
    <name evidence="2" type="ORF">PR048_001134</name>
</gene>
<keyword evidence="3" id="KW-1185">Reference proteome</keyword>
<accession>A0ABQ9IGL5</accession>
<dbReference type="PANTHER" id="PTHR14710">
    <property type="entry name" value="GEM-ASSOCIATED PROTEIN 6"/>
    <property type="match status" value="1"/>
</dbReference>
<dbReference type="Proteomes" id="UP001159363">
    <property type="component" value="Chromosome 1"/>
</dbReference>
<dbReference type="PANTHER" id="PTHR14710:SF2">
    <property type="entry name" value="GEM-ASSOCIATED PROTEIN 6"/>
    <property type="match status" value="1"/>
</dbReference>
<dbReference type="Pfam" id="PF20417">
    <property type="entry name" value="Gemin6_C"/>
    <property type="match status" value="1"/>
</dbReference>
<dbReference type="EMBL" id="JARBHB010000001">
    <property type="protein sequence ID" value="KAJ8895796.1"/>
    <property type="molecule type" value="Genomic_DNA"/>
</dbReference>
<reference evidence="2 3" key="1">
    <citation type="submission" date="2023-02" db="EMBL/GenBank/DDBJ databases">
        <title>LHISI_Scaffold_Assembly.</title>
        <authorList>
            <person name="Stuart O.P."/>
            <person name="Cleave R."/>
            <person name="Magrath M.J.L."/>
            <person name="Mikheyev A.S."/>
        </authorList>
    </citation>
    <scope>NUCLEOTIDE SEQUENCE [LARGE SCALE GENOMIC DNA]</scope>
    <source>
        <strain evidence="2">Daus_M_001</strain>
        <tissue evidence="2">Leg muscle</tissue>
    </source>
</reference>
<name>A0ABQ9IGL5_9NEOP</name>